<keyword evidence="4 5" id="KW-0472">Membrane</keyword>
<dbReference type="AlphaFoldDB" id="A0A6J7HS35"/>
<reference evidence="8" key="1">
    <citation type="submission" date="2020-05" db="EMBL/GenBank/DDBJ databases">
        <authorList>
            <person name="Chiriac C."/>
            <person name="Salcher M."/>
            <person name="Ghai R."/>
            <person name="Kavagutti S V."/>
        </authorList>
    </citation>
    <scope>NUCLEOTIDE SEQUENCE</scope>
</reference>
<feature type="transmembrane region" description="Helical" evidence="5">
    <location>
        <begin position="242"/>
        <end position="263"/>
    </location>
</feature>
<dbReference type="GO" id="GO:0043190">
    <property type="term" value="C:ATP-binding cassette (ABC) transporter complex"/>
    <property type="evidence" value="ECO:0007669"/>
    <property type="project" value="InterPro"/>
</dbReference>
<feature type="transmembrane region" description="Helical" evidence="5">
    <location>
        <begin position="127"/>
        <end position="146"/>
    </location>
</feature>
<evidence type="ECO:0000256" key="1">
    <source>
        <dbReference type="ARBA" id="ARBA00004141"/>
    </source>
</evidence>
<comment type="subcellular location">
    <subcellularLocation>
        <location evidence="1">Membrane</location>
        <topology evidence="1">Multi-pass membrane protein</topology>
    </subcellularLocation>
</comment>
<dbReference type="PANTHER" id="PTHR43229:SF2">
    <property type="entry name" value="NODULATION PROTEIN J"/>
    <property type="match status" value="1"/>
</dbReference>
<organism evidence="8">
    <name type="scientific">freshwater metagenome</name>
    <dbReference type="NCBI Taxonomy" id="449393"/>
    <lineage>
        <taxon>unclassified sequences</taxon>
        <taxon>metagenomes</taxon>
        <taxon>ecological metagenomes</taxon>
    </lineage>
</organism>
<evidence type="ECO:0000256" key="5">
    <source>
        <dbReference type="SAM" id="Phobius"/>
    </source>
</evidence>
<evidence type="ECO:0000313" key="8">
    <source>
        <dbReference type="EMBL" id="CAB4921186.1"/>
    </source>
</evidence>
<dbReference type="EMBL" id="CAFBNC010000002">
    <property type="protein sequence ID" value="CAB4921186.1"/>
    <property type="molecule type" value="Genomic_DNA"/>
</dbReference>
<evidence type="ECO:0000256" key="4">
    <source>
        <dbReference type="ARBA" id="ARBA00023136"/>
    </source>
</evidence>
<feature type="transmembrane region" description="Helical" evidence="5">
    <location>
        <begin position="152"/>
        <end position="178"/>
    </location>
</feature>
<protein>
    <submittedName>
        <fullName evidence="8">Unannotated protein</fullName>
    </submittedName>
</protein>
<dbReference type="EMBL" id="CAEMXZ010000004">
    <property type="protein sequence ID" value="CAB4322444.1"/>
    <property type="molecule type" value="Genomic_DNA"/>
</dbReference>
<feature type="transmembrane region" description="Helical" evidence="5">
    <location>
        <begin position="185"/>
        <end position="205"/>
    </location>
</feature>
<dbReference type="PANTHER" id="PTHR43229">
    <property type="entry name" value="NODULATION PROTEIN J"/>
    <property type="match status" value="1"/>
</dbReference>
<evidence type="ECO:0000256" key="2">
    <source>
        <dbReference type="ARBA" id="ARBA00022692"/>
    </source>
</evidence>
<keyword evidence="3 5" id="KW-1133">Transmembrane helix</keyword>
<evidence type="ECO:0000256" key="3">
    <source>
        <dbReference type="ARBA" id="ARBA00022989"/>
    </source>
</evidence>
<dbReference type="PROSITE" id="PS51012">
    <property type="entry name" value="ABC_TM2"/>
    <property type="match status" value="1"/>
</dbReference>
<keyword evidence="2 5" id="KW-0812">Transmembrane</keyword>
<dbReference type="InterPro" id="IPR047817">
    <property type="entry name" value="ABC2_TM_bact-type"/>
</dbReference>
<dbReference type="InterPro" id="IPR051784">
    <property type="entry name" value="Nod_factor_ABC_transporter"/>
</dbReference>
<proteinExistence type="predicted"/>
<feature type="transmembrane region" description="Helical" evidence="5">
    <location>
        <begin position="43"/>
        <end position="61"/>
    </location>
</feature>
<evidence type="ECO:0000259" key="6">
    <source>
        <dbReference type="PROSITE" id="PS51012"/>
    </source>
</evidence>
<sequence length="269" mass="29647">MTPSVLPEAAVQMKRSRLRRTIGDAMVVTERNLIANLRIPESLFFSSVQPIMFVLLFRYVFGGAIATPGMNYVDYLMAGIFVQTVMFGSINTSIGLAEDLQKGLIERFRSLPMARSAVLAGRTTSDLLRNVVVIVIISLVGFAVGFRIHTNAFAFLGSVLVMLFFAYVISWGFAYIGLAAPNSEVAQLMAFPILFPLTFASTAFVPSSTMPGWLRAFAEHQPVSLVINSVRALTQGGPTARWVIPALIWCTGMLIVFVPLAVWRYRRIT</sequence>
<evidence type="ECO:0000313" key="7">
    <source>
        <dbReference type="EMBL" id="CAB4322444.1"/>
    </source>
</evidence>
<dbReference type="InterPro" id="IPR000412">
    <property type="entry name" value="ABC_2_transport"/>
</dbReference>
<gene>
    <name evidence="7" type="ORF">UFOPK1392_00178</name>
    <name evidence="8" type="ORF">UFOPK3733_00081</name>
</gene>
<dbReference type="InterPro" id="IPR013525">
    <property type="entry name" value="ABC2_TM"/>
</dbReference>
<accession>A0A6J7HS35</accession>
<dbReference type="GO" id="GO:0140359">
    <property type="term" value="F:ABC-type transporter activity"/>
    <property type="evidence" value="ECO:0007669"/>
    <property type="project" value="InterPro"/>
</dbReference>
<feature type="domain" description="ABC transmembrane type-2" evidence="6">
    <location>
        <begin position="41"/>
        <end position="268"/>
    </location>
</feature>
<dbReference type="Pfam" id="PF01061">
    <property type="entry name" value="ABC2_membrane"/>
    <property type="match status" value="1"/>
</dbReference>
<feature type="transmembrane region" description="Helical" evidence="5">
    <location>
        <begin position="73"/>
        <end position="97"/>
    </location>
</feature>
<name>A0A6J7HS35_9ZZZZ</name>
<dbReference type="PIRSF" id="PIRSF006648">
    <property type="entry name" value="DrrB"/>
    <property type="match status" value="1"/>
</dbReference>